<comment type="subunit">
    <text evidence="6">Component of the large ribosomal subunit. May bind IPO9 with low affinity.</text>
</comment>
<dbReference type="CDD" id="cd13156">
    <property type="entry name" value="KOW_RPL6"/>
    <property type="match status" value="1"/>
</dbReference>
<dbReference type="VEuPathDB" id="VectorBase:ADIR003060"/>
<dbReference type="GO" id="GO:0022625">
    <property type="term" value="C:cytosolic large ribosomal subunit"/>
    <property type="evidence" value="ECO:0007669"/>
    <property type="project" value="TreeGrafter"/>
</dbReference>
<dbReference type="GO" id="GO:0003735">
    <property type="term" value="F:structural constituent of ribosome"/>
    <property type="evidence" value="ECO:0007669"/>
    <property type="project" value="InterPro"/>
</dbReference>
<keyword evidence="2" id="KW-0689">Ribosomal protein</keyword>
<dbReference type="AlphaFoldDB" id="A0A182N5Y9"/>
<organism evidence="7 8">
    <name type="scientific">Anopheles dirus</name>
    <dbReference type="NCBI Taxonomy" id="7168"/>
    <lineage>
        <taxon>Eukaryota</taxon>
        <taxon>Metazoa</taxon>
        <taxon>Ecdysozoa</taxon>
        <taxon>Arthropoda</taxon>
        <taxon>Hexapoda</taxon>
        <taxon>Insecta</taxon>
        <taxon>Pterygota</taxon>
        <taxon>Neoptera</taxon>
        <taxon>Endopterygota</taxon>
        <taxon>Diptera</taxon>
        <taxon>Nematocera</taxon>
        <taxon>Culicoidea</taxon>
        <taxon>Culicidae</taxon>
        <taxon>Anophelinae</taxon>
        <taxon>Anopheles</taxon>
    </lineage>
</organism>
<evidence type="ECO:0000256" key="2">
    <source>
        <dbReference type="ARBA" id="ARBA00022980"/>
    </source>
</evidence>
<dbReference type="InterPro" id="IPR000915">
    <property type="entry name" value="60S_ribosomal_eL6"/>
</dbReference>
<comment type="similarity">
    <text evidence="1">Belongs to the eukaryotic ribosomal protein eL6 family.</text>
</comment>
<dbReference type="GO" id="GO:0003723">
    <property type="term" value="F:RNA binding"/>
    <property type="evidence" value="ECO:0007669"/>
    <property type="project" value="TreeGrafter"/>
</dbReference>
<evidence type="ECO:0000256" key="5">
    <source>
        <dbReference type="ARBA" id="ARBA00035351"/>
    </source>
</evidence>
<dbReference type="InterPro" id="IPR008991">
    <property type="entry name" value="Translation_prot_SH3-like_sf"/>
</dbReference>
<reference evidence="7" key="2">
    <citation type="submission" date="2020-05" db="UniProtKB">
        <authorList>
            <consortium name="EnsemblMetazoa"/>
        </authorList>
    </citation>
    <scope>IDENTIFICATION</scope>
    <source>
        <strain evidence="7">WRAIR2</strain>
    </source>
</reference>
<keyword evidence="3" id="KW-0687">Ribonucleoprotein</keyword>
<dbReference type="FunFam" id="2.30.30.30:FF:000014">
    <property type="entry name" value="60S ribosomal protein L6"/>
    <property type="match status" value="1"/>
</dbReference>
<dbReference type="Gene3D" id="2.30.30.30">
    <property type="match status" value="1"/>
</dbReference>
<dbReference type="Proteomes" id="UP000075884">
    <property type="component" value="Unassembled WGS sequence"/>
</dbReference>
<dbReference type="STRING" id="7168.A0A182N5Y9"/>
<dbReference type="Pfam" id="PF01159">
    <property type="entry name" value="Ribosomal_L6e"/>
    <property type="match status" value="1"/>
</dbReference>
<dbReference type="SUPFAM" id="SSF50104">
    <property type="entry name" value="Translation proteins SH3-like domain"/>
    <property type="match status" value="1"/>
</dbReference>
<reference evidence="8" key="1">
    <citation type="submission" date="2013-03" db="EMBL/GenBank/DDBJ databases">
        <title>The Genome Sequence of Anopheles dirus WRAIR2.</title>
        <authorList>
            <consortium name="The Broad Institute Genomics Platform"/>
            <person name="Neafsey D.E."/>
            <person name="Walton C."/>
            <person name="Walker B."/>
            <person name="Young S.K."/>
            <person name="Zeng Q."/>
            <person name="Gargeya S."/>
            <person name="Fitzgerald M."/>
            <person name="Haas B."/>
            <person name="Abouelleil A."/>
            <person name="Allen A.W."/>
            <person name="Alvarado L."/>
            <person name="Arachchi H.M."/>
            <person name="Berlin A.M."/>
            <person name="Chapman S.B."/>
            <person name="Gainer-Dewar J."/>
            <person name="Goldberg J."/>
            <person name="Griggs A."/>
            <person name="Gujja S."/>
            <person name="Hansen M."/>
            <person name="Howarth C."/>
            <person name="Imamovic A."/>
            <person name="Ireland A."/>
            <person name="Larimer J."/>
            <person name="McCowan C."/>
            <person name="Murphy C."/>
            <person name="Pearson M."/>
            <person name="Poon T.W."/>
            <person name="Priest M."/>
            <person name="Roberts A."/>
            <person name="Saif S."/>
            <person name="Shea T."/>
            <person name="Sisk P."/>
            <person name="Sykes S."/>
            <person name="Wortman J."/>
            <person name="Nusbaum C."/>
            <person name="Birren B."/>
        </authorList>
    </citation>
    <scope>NUCLEOTIDE SEQUENCE [LARGE SCALE GENOMIC DNA]</scope>
    <source>
        <strain evidence="8">WRAIR2</strain>
    </source>
</reference>
<dbReference type="InterPro" id="IPR041997">
    <property type="entry name" value="Ribosomal_eL6_KOW"/>
</dbReference>
<evidence type="ECO:0000256" key="4">
    <source>
        <dbReference type="ARBA" id="ARBA00035233"/>
    </source>
</evidence>
<accession>A0A182N5Y9</accession>
<sequence>MASTKTKAAAPAVASKKVRKEKKTVQKVTKYPSSLLTLGVYRIVRRKMDKKRLPLSATGANKKPKQPVTVVKKIGGAKNGGERTVLLRKNKADLPTKRFARKRPAKSYFRHHKRNTRRTLVPGKVLILLAGRHKGKRVVLLKVLQTGLLLVTGPFEVNGCPMRRIAQNYVICTKTRVDLKKLKLPAHINDRYFRRVHPKKDSRTERDIFARKDFKYAPTEQRKTDQKTVDTEVLKAIKAHRQGKLVKRYLKSMFSLRTNMFPHRMKF</sequence>
<evidence type="ECO:0000256" key="3">
    <source>
        <dbReference type="ARBA" id="ARBA00023274"/>
    </source>
</evidence>
<dbReference type="GO" id="GO:0002181">
    <property type="term" value="P:cytoplasmic translation"/>
    <property type="evidence" value="ECO:0007669"/>
    <property type="project" value="TreeGrafter"/>
</dbReference>
<dbReference type="PANTHER" id="PTHR10715:SF0">
    <property type="entry name" value="LARGE RIBOSOMAL SUBUNIT PROTEIN EL6"/>
    <property type="match status" value="1"/>
</dbReference>
<evidence type="ECO:0000313" key="8">
    <source>
        <dbReference type="Proteomes" id="UP000075884"/>
    </source>
</evidence>
<dbReference type="PANTHER" id="PTHR10715">
    <property type="entry name" value="60S RIBOSOMAL PROTEIN L6"/>
    <property type="match status" value="1"/>
</dbReference>
<name>A0A182N5Y9_9DIPT</name>
<dbReference type="GO" id="GO:0000027">
    <property type="term" value="P:ribosomal large subunit assembly"/>
    <property type="evidence" value="ECO:0007669"/>
    <property type="project" value="TreeGrafter"/>
</dbReference>
<evidence type="ECO:0000313" key="7">
    <source>
        <dbReference type="EnsemblMetazoa" id="ADIR003060-PA"/>
    </source>
</evidence>
<dbReference type="EnsemblMetazoa" id="ADIR003060-RA">
    <property type="protein sequence ID" value="ADIR003060-PA"/>
    <property type="gene ID" value="ADIR003060"/>
</dbReference>
<protein>
    <recommendedName>
        <fullName evidence="4">Large ribosomal subunit protein eL6</fullName>
    </recommendedName>
    <alternativeName>
        <fullName evidence="5">60S ribosomal protein L6</fullName>
    </alternativeName>
</protein>
<keyword evidence="8" id="KW-1185">Reference proteome</keyword>
<evidence type="ECO:0000256" key="6">
    <source>
        <dbReference type="ARBA" id="ARBA00046388"/>
    </source>
</evidence>
<dbReference type="InterPro" id="IPR014722">
    <property type="entry name" value="Rib_uL2_dom2"/>
</dbReference>
<proteinExistence type="inferred from homology"/>
<evidence type="ECO:0000256" key="1">
    <source>
        <dbReference type="ARBA" id="ARBA00010592"/>
    </source>
</evidence>